<feature type="domain" description="DUF4352" evidence="2">
    <location>
        <begin position="48"/>
        <end position="150"/>
    </location>
</feature>
<evidence type="ECO:0000313" key="4">
    <source>
        <dbReference type="Proteomes" id="UP000199516"/>
    </source>
</evidence>
<dbReference type="Gene3D" id="2.60.40.1240">
    <property type="match status" value="1"/>
</dbReference>
<evidence type="ECO:0000259" key="2">
    <source>
        <dbReference type="Pfam" id="PF11611"/>
    </source>
</evidence>
<keyword evidence="1" id="KW-0732">Signal</keyword>
<dbReference type="STRING" id="930128.SAMN05192532_101550"/>
<accession>A0A1I1ZZD8</accession>
<dbReference type="Proteomes" id="UP000199516">
    <property type="component" value="Unassembled WGS sequence"/>
</dbReference>
<sequence>MDKRFYLLLGLILILGIFCGMYIQSQQAIVPEDQFSQMVSADSEHLLEVGETDNVHHFDITVHEAYTTKEEDQLYVVVDVSFFNRSDQSKEIPLFNTLVVNEKGYASENESNYDDQRLIGGQLRPEGLRRGTLAFPVEPSSHYEFTYTNHSGVGLATWDLNVDVNDNE</sequence>
<dbReference type="OrthoDB" id="2873963at2"/>
<name>A0A1I1ZZD8_9BACI</name>
<protein>
    <recommendedName>
        <fullName evidence="2">DUF4352 domain-containing protein</fullName>
    </recommendedName>
</protein>
<keyword evidence="4" id="KW-1185">Reference proteome</keyword>
<dbReference type="EMBL" id="FONT01000001">
    <property type="protein sequence ID" value="SFE36979.1"/>
    <property type="molecule type" value="Genomic_DNA"/>
</dbReference>
<dbReference type="InterPro" id="IPR029050">
    <property type="entry name" value="Immunoprotect_excell_Ig-like"/>
</dbReference>
<evidence type="ECO:0000313" key="3">
    <source>
        <dbReference type="EMBL" id="SFE36979.1"/>
    </source>
</evidence>
<dbReference type="AlphaFoldDB" id="A0A1I1ZZD8"/>
<dbReference type="InterPro" id="IPR029051">
    <property type="entry name" value="DUF4352"/>
</dbReference>
<gene>
    <name evidence="3" type="ORF">SAMN05192532_101550</name>
</gene>
<proteinExistence type="predicted"/>
<dbReference type="Pfam" id="PF11611">
    <property type="entry name" value="DUF4352"/>
    <property type="match status" value="1"/>
</dbReference>
<organism evidence="3 4">
    <name type="scientific">Alteribacillus iranensis</name>
    <dbReference type="NCBI Taxonomy" id="930128"/>
    <lineage>
        <taxon>Bacteria</taxon>
        <taxon>Bacillati</taxon>
        <taxon>Bacillota</taxon>
        <taxon>Bacilli</taxon>
        <taxon>Bacillales</taxon>
        <taxon>Bacillaceae</taxon>
        <taxon>Alteribacillus</taxon>
    </lineage>
</organism>
<dbReference type="RefSeq" id="WP_091656998.1">
    <property type="nucleotide sequence ID" value="NZ_FONT01000001.1"/>
</dbReference>
<reference evidence="3 4" key="1">
    <citation type="submission" date="2016-10" db="EMBL/GenBank/DDBJ databases">
        <authorList>
            <person name="de Groot N.N."/>
        </authorList>
    </citation>
    <scope>NUCLEOTIDE SEQUENCE [LARGE SCALE GENOMIC DNA]</scope>
    <source>
        <strain evidence="3 4">DSM 23995</strain>
    </source>
</reference>
<evidence type="ECO:0000256" key="1">
    <source>
        <dbReference type="ARBA" id="ARBA00022729"/>
    </source>
</evidence>